<evidence type="ECO:0000256" key="3">
    <source>
        <dbReference type="ARBA" id="ARBA00022833"/>
    </source>
</evidence>
<dbReference type="GO" id="GO:0008270">
    <property type="term" value="F:zinc ion binding"/>
    <property type="evidence" value="ECO:0007669"/>
    <property type="project" value="UniProtKB-KW"/>
</dbReference>
<dbReference type="Pfam" id="PF01753">
    <property type="entry name" value="zf-MYND"/>
    <property type="match status" value="1"/>
</dbReference>
<name>A0A0C3PEK6_PHLG1</name>
<gene>
    <name evidence="6" type="ORF">PHLGIDRAFT_218055</name>
</gene>
<sequence>MSFHWTTNRPDINTARRAWEKSWEDDFTRNYRVLGQYRGNLLSLLPAEMVSTYDSDGNLIQLEHEVALLCQLQQDMARAAAIQFSEQNFEEGWKGLSRSKREEVVLEGIYRTMRLPDMEERRQWCPDSTLNNLASRGGEEYLRILRGLMPETLHTRLTEPHHISHAVIDRLFTPTAQQKRNAGQASVFKSFKTSRTYALTTVIWNIFLAFIGREETQLAFKQPRTSLMKENIASVFPKDIRREDSALRKGLEYCCRTCGLADSMLKDGKKLQACAKCRKIERKVFYCSKECQTKDWREGIPRPHKVICGKQLSGDEPEHAPPPVPEMSVESELLVPPADPGFKRSPALMNQVSRLTENSNVDYVIVNPYPEPDQGIGMAFNKSIYIFSERSNKVLSFG</sequence>
<dbReference type="Proteomes" id="UP000053257">
    <property type="component" value="Unassembled WGS sequence"/>
</dbReference>
<accession>A0A0C3PEK6</accession>
<dbReference type="AlphaFoldDB" id="A0A0C3PEK6"/>
<evidence type="ECO:0000313" key="6">
    <source>
        <dbReference type="EMBL" id="KIP03873.1"/>
    </source>
</evidence>
<evidence type="ECO:0000313" key="7">
    <source>
        <dbReference type="Proteomes" id="UP000053257"/>
    </source>
</evidence>
<protein>
    <recommendedName>
        <fullName evidence="5">MYND-type domain-containing protein</fullName>
    </recommendedName>
</protein>
<keyword evidence="2 4" id="KW-0863">Zinc-finger</keyword>
<keyword evidence="3" id="KW-0862">Zinc</keyword>
<evidence type="ECO:0000256" key="1">
    <source>
        <dbReference type="ARBA" id="ARBA00022723"/>
    </source>
</evidence>
<organism evidence="6 7">
    <name type="scientific">Phlebiopsis gigantea (strain 11061_1 CR5-6)</name>
    <name type="common">White-rot fungus</name>
    <name type="synonym">Peniophora gigantea</name>
    <dbReference type="NCBI Taxonomy" id="745531"/>
    <lineage>
        <taxon>Eukaryota</taxon>
        <taxon>Fungi</taxon>
        <taxon>Dikarya</taxon>
        <taxon>Basidiomycota</taxon>
        <taxon>Agaricomycotina</taxon>
        <taxon>Agaricomycetes</taxon>
        <taxon>Polyporales</taxon>
        <taxon>Phanerochaetaceae</taxon>
        <taxon>Phlebiopsis</taxon>
    </lineage>
</organism>
<dbReference type="Gene3D" id="6.10.140.2220">
    <property type="match status" value="1"/>
</dbReference>
<dbReference type="OrthoDB" id="2797156at2759"/>
<dbReference type="SUPFAM" id="SSF144232">
    <property type="entry name" value="HIT/MYND zinc finger-like"/>
    <property type="match status" value="1"/>
</dbReference>
<evidence type="ECO:0000256" key="2">
    <source>
        <dbReference type="ARBA" id="ARBA00022771"/>
    </source>
</evidence>
<keyword evidence="1" id="KW-0479">Metal-binding</keyword>
<evidence type="ECO:0000259" key="5">
    <source>
        <dbReference type="PROSITE" id="PS50865"/>
    </source>
</evidence>
<feature type="domain" description="MYND-type" evidence="5">
    <location>
        <begin position="255"/>
        <end position="308"/>
    </location>
</feature>
<dbReference type="PROSITE" id="PS50865">
    <property type="entry name" value="ZF_MYND_2"/>
    <property type="match status" value="1"/>
</dbReference>
<keyword evidence="7" id="KW-1185">Reference proteome</keyword>
<evidence type="ECO:0000256" key="4">
    <source>
        <dbReference type="PROSITE-ProRule" id="PRU00134"/>
    </source>
</evidence>
<dbReference type="InterPro" id="IPR002893">
    <property type="entry name" value="Znf_MYND"/>
</dbReference>
<dbReference type="HOGENOM" id="CLU_041170_1_0_1"/>
<reference evidence="6 7" key="1">
    <citation type="journal article" date="2014" name="PLoS Genet.">
        <title>Analysis of the Phlebiopsis gigantea genome, transcriptome and secretome provides insight into its pioneer colonization strategies of wood.</title>
        <authorList>
            <person name="Hori C."/>
            <person name="Ishida T."/>
            <person name="Igarashi K."/>
            <person name="Samejima M."/>
            <person name="Suzuki H."/>
            <person name="Master E."/>
            <person name="Ferreira P."/>
            <person name="Ruiz-Duenas F.J."/>
            <person name="Held B."/>
            <person name="Canessa P."/>
            <person name="Larrondo L.F."/>
            <person name="Schmoll M."/>
            <person name="Druzhinina I.S."/>
            <person name="Kubicek C.P."/>
            <person name="Gaskell J.A."/>
            <person name="Kersten P."/>
            <person name="St John F."/>
            <person name="Glasner J."/>
            <person name="Sabat G."/>
            <person name="Splinter BonDurant S."/>
            <person name="Syed K."/>
            <person name="Yadav J."/>
            <person name="Mgbeahuruike A.C."/>
            <person name="Kovalchuk A."/>
            <person name="Asiegbu F.O."/>
            <person name="Lackner G."/>
            <person name="Hoffmeister D."/>
            <person name="Rencoret J."/>
            <person name="Gutierrez A."/>
            <person name="Sun H."/>
            <person name="Lindquist E."/>
            <person name="Barry K."/>
            <person name="Riley R."/>
            <person name="Grigoriev I.V."/>
            <person name="Henrissat B."/>
            <person name="Kues U."/>
            <person name="Berka R.M."/>
            <person name="Martinez A.T."/>
            <person name="Covert S.F."/>
            <person name="Blanchette R.A."/>
            <person name="Cullen D."/>
        </authorList>
    </citation>
    <scope>NUCLEOTIDE SEQUENCE [LARGE SCALE GENOMIC DNA]</scope>
    <source>
        <strain evidence="6 7">11061_1 CR5-6</strain>
    </source>
</reference>
<proteinExistence type="predicted"/>
<dbReference type="EMBL" id="KN840596">
    <property type="protein sequence ID" value="KIP03873.1"/>
    <property type="molecule type" value="Genomic_DNA"/>
</dbReference>